<name>A0AA39U801_9PEZI</name>
<evidence type="ECO:0000313" key="2">
    <source>
        <dbReference type="Proteomes" id="UP001174934"/>
    </source>
</evidence>
<sequence length="219" mass="23495">MPSAQRKATSPSLFGFCVEAAQHAGGLRGEDHPLVVKALDHPPELLPVAMPLRRQGIWDDKLGHPGYTKLYAVLAALPHIRRSAKFSDTASKYRTIDDVPSAGLGRPTGEVCPPHVPNEACGWHVPRLATYSRQVPRGPTPVGSPKNIRGGVQLSQLMGDYCGSMVMISKQSLMMGEVGGLDQEVEMEVGGLDQEAEMEPCAVDGRTVPPELACQIHTG</sequence>
<evidence type="ECO:0000313" key="1">
    <source>
        <dbReference type="EMBL" id="KAK0613124.1"/>
    </source>
</evidence>
<keyword evidence="2" id="KW-1185">Reference proteome</keyword>
<dbReference type="Proteomes" id="UP001174934">
    <property type="component" value="Unassembled WGS sequence"/>
</dbReference>
<organism evidence="1 2">
    <name type="scientific">Bombardia bombarda</name>
    <dbReference type="NCBI Taxonomy" id="252184"/>
    <lineage>
        <taxon>Eukaryota</taxon>
        <taxon>Fungi</taxon>
        <taxon>Dikarya</taxon>
        <taxon>Ascomycota</taxon>
        <taxon>Pezizomycotina</taxon>
        <taxon>Sordariomycetes</taxon>
        <taxon>Sordariomycetidae</taxon>
        <taxon>Sordariales</taxon>
        <taxon>Lasiosphaeriaceae</taxon>
        <taxon>Bombardia</taxon>
    </lineage>
</organism>
<gene>
    <name evidence="1" type="ORF">B0T17DRAFT_648135</name>
</gene>
<dbReference type="EMBL" id="JAULSR010000008">
    <property type="protein sequence ID" value="KAK0613124.1"/>
    <property type="molecule type" value="Genomic_DNA"/>
</dbReference>
<reference evidence="1" key="1">
    <citation type="submission" date="2023-06" db="EMBL/GenBank/DDBJ databases">
        <title>Genome-scale phylogeny and comparative genomics of the fungal order Sordariales.</title>
        <authorList>
            <consortium name="Lawrence Berkeley National Laboratory"/>
            <person name="Hensen N."/>
            <person name="Bonometti L."/>
            <person name="Westerberg I."/>
            <person name="Brannstrom I.O."/>
            <person name="Guillou S."/>
            <person name="Cros-Aarteil S."/>
            <person name="Calhoun S."/>
            <person name="Haridas S."/>
            <person name="Kuo A."/>
            <person name="Mondo S."/>
            <person name="Pangilinan J."/>
            <person name="Riley R."/>
            <person name="LaButti K."/>
            <person name="Andreopoulos B."/>
            <person name="Lipzen A."/>
            <person name="Chen C."/>
            <person name="Yanf M."/>
            <person name="Daum C."/>
            <person name="Ng V."/>
            <person name="Clum A."/>
            <person name="Steindorff A."/>
            <person name="Ohm R."/>
            <person name="Martin F."/>
            <person name="Silar P."/>
            <person name="Natvig D."/>
            <person name="Lalanne C."/>
            <person name="Gautier V."/>
            <person name="Ament-velasquez S.L."/>
            <person name="Kruys A."/>
            <person name="Hutchinson M.I."/>
            <person name="Powell A.J."/>
            <person name="Barry K."/>
            <person name="Miller A.N."/>
            <person name="Grigoriev I.V."/>
            <person name="Debuchy R."/>
            <person name="Gladieux P."/>
            <person name="Thoren M.H."/>
            <person name="Johannesson H."/>
        </authorList>
    </citation>
    <scope>NUCLEOTIDE SEQUENCE</scope>
    <source>
        <strain evidence="1">SMH3391-2</strain>
    </source>
</reference>
<protein>
    <submittedName>
        <fullName evidence="1">Uncharacterized protein</fullName>
    </submittedName>
</protein>
<comment type="caution">
    <text evidence="1">The sequence shown here is derived from an EMBL/GenBank/DDBJ whole genome shotgun (WGS) entry which is preliminary data.</text>
</comment>
<proteinExistence type="predicted"/>
<accession>A0AA39U801</accession>
<dbReference type="AlphaFoldDB" id="A0AA39U801"/>